<comment type="caution">
    <text evidence="1">The sequence shown here is derived from an EMBL/GenBank/DDBJ whole genome shotgun (WGS) entry which is preliminary data.</text>
</comment>
<accession>A0A2A6RJB0</accession>
<organism evidence="1 2">
    <name type="scientific">Candidatus Viridilinea mediisalina</name>
    <dbReference type="NCBI Taxonomy" id="2024553"/>
    <lineage>
        <taxon>Bacteria</taxon>
        <taxon>Bacillati</taxon>
        <taxon>Chloroflexota</taxon>
        <taxon>Chloroflexia</taxon>
        <taxon>Chloroflexales</taxon>
        <taxon>Chloroflexineae</taxon>
        <taxon>Oscillochloridaceae</taxon>
        <taxon>Candidatus Viridilinea</taxon>
    </lineage>
</organism>
<evidence type="ECO:0008006" key="3">
    <source>
        <dbReference type="Google" id="ProtNLM"/>
    </source>
</evidence>
<dbReference type="RefSeq" id="WP_097644203.1">
    <property type="nucleotide sequence ID" value="NZ_NQWI01000046.1"/>
</dbReference>
<dbReference type="OrthoDB" id="9775804at2"/>
<dbReference type="InterPro" id="IPR052523">
    <property type="entry name" value="Trichothecene_AcTrans"/>
</dbReference>
<evidence type="ECO:0000313" key="2">
    <source>
        <dbReference type="Proteomes" id="UP000220527"/>
    </source>
</evidence>
<dbReference type="Proteomes" id="UP000220527">
    <property type="component" value="Unassembled WGS sequence"/>
</dbReference>
<keyword evidence="2" id="KW-1185">Reference proteome</keyword>
<name>A0A2A6RJB0_9CHLR</name>
<evidence type="ECO:0000313" key="1">
    <source>
        <dbReference type="EMBL" id="PDW02948.1"/>
    </source>
</evidence>
<protein>
    <recommendedName>
        <fullName evidence="3">N-acetyltransferase domain-containing protein</fullName>
    </recommendedName>
</protein>
<dbReference type="InterPro" id="IPR016181">
    <property type="entry name" value="Acyl_CoA_acyltransferase"/>
</dbReference>
<dbReference type="AlphaFoldDB" id="A0A2A6RJB0"/>
<dbReference type="PANTHER" id="PTHR42791:SF1">
    <property type="entry name" value="N-ACETYLTRANSFERASE DOMAIN-CONTAINING PROTEIN"/>
    <property type="match status" value="1"/>
</dbReference>
<gene>
    <name evidence="1" type="ORF">CJ255_11255</name>
</gene>
<dbReference type="EMBL" id="NQWI01000046">
    <property type="protein sequence ID" value="PDW02948.1"/>
    <property type="molecule type" value="Genomic_DNA"/>
</dbReference>
<sequence length="208" mass="24141">MATCSPDHIWNIAHTMTDSFLEDPLFENIFQGIQNKAQLLHITSLLQIKQAANSERMQLHLLDGNPRAFLIGGYSKHQSYWKQALLMLKTYMVVFSTLSWADIRTLWANNQSIRDVLNLGWYQEFVGENYYHLKIIAIDKHLRGTGAFRKLITPVLINCDLQQIPIVLETHNEQNVAIYAHFDFELVHTISAPHTNLKQYCMVRYPQV</sequence>
<dbReference type="SUPFAM" id="SSF55729">
    <property type="entry name" value="Acyl-CoA N-acyltransferases (Nat)"/>
    <property type="match status" value="1"/>
</dbReference>
<dbReference type="Gene3D" id="3.40.630.30">
    <property type="match status" value="1"/>
</dbReference>
<dbReference type="PANTHER" id="PTHR42791">
    <property type="entry name" value="GNAT FAMILY ACETYLTRANSFERASE"/>
    <property type="match status" value="1"/>
</dbReference>
<reference evidence="2" key="1">
    <citation type="submission" date="2017-08" db="EMBL/GenBank/DDBJ databases">
        <authorList>
            <person name="Grouzdev D.S."/>
            <person name="Gaisin V.A."/>
            <person name="Rysina M.S."/>
            <person name="Gorlenko V.M."/>
        </authorList>
    </citation>
    <scope>NUCLEOTIDE SEQUENCE [LARGE SCALE GENOMIC DNA]</scope>
    <source>
        <strain evidence="2">Kir15-3F</strain>
    </source>
</reference>
<proteinExistence type="predicted"/>